<keyword evidence="2" id="KW-1185">Reference proteome</keyword>
<proteinExistence type="predicted"/>
<protein>
    <submittedName>
        <fullName evidence="1">Uncharacterized protein</fullName>
    </submittedName>
</protein>
<evidence type="ECO:0000313" key="1">
    <source>
        <dbReference type="EMBL" id="KAL1515033.1"/>
    </source>
</evidence>
<reference evidence="1 2" key="1">
    <citation type="journal article" date="2024" name="Science">
        <title>Giant polyketide synthase enzymes in the biosynthesis of giant marine polyether toxins.</title>
        <authorList>
            <person name="Fallon T.R."/>
            <person name="Shende V.V."/>
            <person name="Wierzbicki I.H."/>
            <person name="Pendleton A.L."/>
            <person name="Watervoot N.F."/>
            <person name="Auber R.P."/>
            <person name="Gonzalez D.J."/>
            <person name="Wisecaver J.H."/>
            <person name="Moore B.S."/>
        </authorList>
    </citation>
    <scope>NUCLEOTIDE SEQUENCE [LARGE SCALE GENOMIC DNA]</scope>
    <source>
        <strain evidence="1 2">12B1</strain>
    </source>
</reference>
<accession>A0AB34J5S0</accession>
<dbReference type="EMBL" id="JBGBPQ010000012">
    <property type="protein sequence ID" value="KAL1515033.1"/>
    <property type="molecule type" value="Genomic_DNA"/>
</dbReference>
<dbReference type="AlphaFoldDB" id="A0AB34J5S0"/>
<sequence length="188" mass="20762">MQIASARANWTFYLIARGTEGQMGEAEAMLRLLHECQTEDLTNREAIRHMSLETQAAIEAVRERDQEIDSLGEEITSIRAKAATSAGNSAELEAVLKGELAEASSLAAETARLAAQLTESMAALEQLHVRSAQAELDMAVELPKLRCAFRKRTREGYSNALRYSCSLLTLENELDSTKRQIITNHVVV</sequence>
<evidence type="ECO:0000313" key="2">
    <source>
        <dbReference type="Proteomes" id="UP001515480"/>
    </source>
</evidence>
<name>A0AB34J5S0_PRYPA</name>
<gene>
    <name evidence="1" type="ORF">AB1Y20_004099</name>
</gene>
<comment type="caution">
    <text evidence="1">The sequence shown here is derived from an EMBL/GenBank/DDBJ whole genome shotgun (WGS) entry which is preliminary data.</text>
</comment>
<dbReference type="Proteomes" id="UP001515480">
    <property type="component" value="Unassembled WGS sequence"/>
</dbReference>
<organism evidence="1 2">
    <name type="scientific">Prymnesium parvum</name>
    <name type="common">Toxic golden alga</name>
    <dbReference type="NCBI Taxonomy" id="97485"/>
    <lineage>
        <taxon>Eukaryota</taxon>
        <taxon>Haptista</taxon>
        <taxon>Haptophyta</taxon>
        <taxon>Prymnesiophyceae</taxon>
        <taxon>Prymnesiales</taxon>
        <taxon>Prymnesiaceae</taxon>
        <taxon>Prymnesium</taxon>
    </lineage>
</organism>